<feature type="domain" description="PPM-type phosphatase" evidence="1">
    <location>
        <begin position="49"/>
        <end position="292"/>
    </location>
</feature>
<sequence length="294" mass="32602">MISLFKRKKLKGKAADEMQAMDDVTQTLLYPSENDSEKTLCFDSCETDTTEIASYMSIGTRNNQQDSVRFDHNEFSTVCVVCDGMGGLSGGERASALAAQGMTQHLLENAQATDISTEMGRAALRLNEKVKDIRDSENRKMKAGTTLTAVFIRNGELFWCGIGDSHIYLYRAGELRQLNIDHNFGVHLDQMVQEGSITTEEALRHPQRAALTSYLGIQELTLISGNRMPFPLQKDDVLLQCTDGLYRCLSDDAICQILNTTKDLKQASKLLVETALTFPGAHDNTSVLLTKYKG</sequence>
<dbReference type="InterPro" id="IPR015655">
    <property type="entry name" value="PP2C"/>
</dbReference>
<reference evidence="2 3" key="1">
    <citation type="journal article" date="2017" name="Front. Microbiol.">
        <title>New Insights into the Diversity of the Genus Faecalibacterium.</title>
        <authorList>
            <person name="Benevides L."/>
            <person name="Burman S."/>
            <person name="Martin R."/>
            <person name="Robert V."/>
            <person name="Thomas M."/>
            <person name="Miquel S."/>
            <person name="Chain F."/>
            <person name="Sokol H."/>
            <person name="Bermudez-Humaran L.G."/>
            <person name="Morrison M."/>
            <person name="Langella P."/>
            <person name="Azevedo V.A."/>
            <person name="Chatel J.M."/>
            <person name="Soares S."/>
        </authorList>
    </citation>
    <scope>NUCLEOTIDE SEQUENCE [LARGE SCALE GENOMIC DNA]</scope>
    <source>
        <strain evidence="2 3">CNCM I 4542</strain>
    </source>
</reference>
<dbReference type="Proteomes" id="UP000221015">
    <property type="component" value="Unassembled WGS sequence"/>
</dbReference>
<evidence type="ECO:0000313" key="2">
    <source>
        <dbReference type="EMBL" id="PLK28755.1"/>
    </source>
</evidence>
<dbReference type="PANTHER" id="PTHR47992">
    <property type="entry name" value="PROTEIN PHOSPHATASE"/>
    <property type="match status" value="1"/>
</dbReference>
<evidence type="ECO:0000313" key="3">
    <source>
        <dbReference type="Proteomes" id="UP000221015"/>
    </source>
</evidence>
<protein>
    <submittedName>
        <fullName evidence="2">Serine/threonine-protein phosphatase</fullName>
    </submittedName>
</protein>
<gene>
    <name evidence="2" type="ORF">CGS50_012145</name>
</gene>
<dbReference type="GO" id="GO:0004722">
    <property type="term" value="F:protein serine/threonine phosphatase activity"/>
    <property type="evidence" value="ECO:0007669"/>
    <property type="project" value="InterPro"/>
</dbReference>
<dbReference type="InterPro" id="IPR001932">
    <property type="entry name" value="PPM-type_phosphatase-like_dom"/>
</dbReference>
<dbReference type="AlphaFoldDB" id="A0A2J4JLK6"/>
<dbReference type="PROSITE" id="PS51746">
    <property type="entry name" value="PPM_2"/>
    <property type="match status" value="1"/>
</dbReference>
<organism evidence="2 3">
    <name type="scientific">Faecalibacterium prausnitzii</name>
    <dbReference type="NCBI Taxonomy" id="853"/>
    <lineage>
        <taxon>Bacteria</taxon>
        <taxon>Bacillati</taxon>
        <taxon>Bacillota</taxon>
        <taxon>Clostridia</taxon>
        <taxon>Eubacteriales</taxon>
        <taxon>Oscillospiraceae</taxon>
        <taxon>Faecalibacterium</taxon>
    </lineage>
</organism>
<dbReference type="Gene3D" id="3.60.40.10">
    <property type="entry name" value="PPM-type phosphatase domain"/>
    <property type="match status" value="1"/>
</dbReference>
<accession>A0A2J4JLK6</accession>
<dbReference type="CDD" id="cd00143">
    <property type="entry name" value="PP2Cc"/>
    <property type="match status" value="1"/>
</dbReference>
<dbReference type="Pfam" id="PF13672">
    <property type="entry name" value="PP2C_2"/>
    <property type="match status" value="1"/>
</dbReference>
<dbReference type="SMART" id="SM00331">
    <property type="entry name" value="PP2C_SIG"/>
    <property type="match status" value="1"/>
</dbReference>
<dbReference type="SUPFAM" id="SSF81606">
    <property type="entry name" value="PP2C-like"/>
    <property type="match status" value="1"/>
</dbReference>
<comment type="caution">
    <text evidence="2">The sequence shown here is derived from an EMBL/GenBank/DDBJ whole genome shotgun (WGS) entry which is preliminary data.</text>
</comment>
<dbReference type="SMART" id="SM00332">
    <property type="entry name" value="PP2Cc"/>
    <property type="match status" value="1"/>
</dbReference>
<dbReference type="RefSeq" id="WP_097773954.1">
    <property type="nucleotide sequence ID" value="NZ_NMTS02000072.1"/>
</dbReference>
<proteinExistence type="predicted"/>
<dbReference type="InterPro" id="IPR036457">
    <property type="entry name" value="PPM-type-like_dom_sf"/>
</dbReference>
<dbReference type="EMBL" id="NMTS02000072">
    <property type="protein sequence ID" value="PLK28755.1"/>
    <property type="molecule type" value="Genomic_DNA"/>
</dbReference>
<name>A0A2J4JLK6_9FIRM</name>
<evidence type="ECO:0000259" key="1">
    <source>
        <dbReference type="PROSITE" id="PS51746"/>
    </source>
</evidence>